<dbReference type="Gene3D" id="3.30.70.1150">
    <property type="entry name" value="ACT-like. Chain A, domain 2"/>
    <property type="match status" value="1"/>
</dbReference>
<protein>
    <submittedName>
        <fullName evidence="1">Uncharacterized protein</fullName>
    </submittedName>
</protein>
<dbReference type="KEGG" id="anr:Ana3638_09275"/>
<dbReference type="SUPFAM" id="SSF55021">
    <property type="entry name" value="ACT-like"/>
    <property type="match status" value="1"/>
</dbReference>
<dbReference type="InterPro" id="IPR027271">
    <property type="entry name" value="Acetolactate_synth/TF_NikR_C"/>
</dbReference>
<accession>A0A6P1TKW8</accession>
<keyword evidence="2" id="KW-1185">Reference proteome</keyword>
<sequence length="83" mass="9254">MSKIIMGIKLMERMKTASKFQELLSEYGCDICTRLGLHVASSDSCSPNGLIILEFKDNADDAAAEFEEKVYKIADATIQKMVF</sequence>
<evidence type="ECO:0000313" key="1">
    <source>
        <dbReference type="EMBL" id="QHQ60937.1"/>
    </source>
</evidence>
<dbReference type="RefSeq" id="WP_161837765.1">
    <property type="nucleotide sequence ID" value="NZ_CP048000.1"/>
</dbReference>
<gene>
    <name evidence="1" type="ORF">Ana3638_09275</name>
</gene>
<dbReference type="InterPro" id="IPR045865">
    <property type="entry name" value="ACT-like_dom_sf"/>
</dbReference>
<evidence type="ECO:0000313" key="2">
    <source>
        <dbReference type="Proteomes" id="UP000464314"/>
    </source>
</evidence>
<name>A0A6P1TKW8_9FIRM</name>
<reference evidence="1 2" key="1">
    <citation type="submission" date="2020-01" db="EMBL/GenBank/DDBJ databases">
        <title>Genome analysis of Anaerocolumna sp. CBA3638.</title>
        <authorList>
            <person name="Kim J."/>
            <person name="Roh S.W."/>
        </authorList>
    </citation>
    <scope>NUCLEOTIDE SEQUENCE [LARGE SCALE GENOMIC DNA]</scope>
    <source>
        <strain evidence="1 2">CBA3638</strain>
    </source>
</reference>
<organism evidence="1 2">
    <name type="scientific">Anaerocolumna sedimenticola</name>
    <dbReference type="NCBI Taxonomy" id="2696063"/>
    <lineage>
        <taxon>Bacteria</taxon>
        <taxon>Bacillati</taxon>
        <taxon>Bacillota</taxon>
        <taxon>Clostridia</taxon>
        <taxon>Lachnospirales</taxon>
        <taxon>Lachnospiraceae</taxon>
        <taxon>Anaerocolumna</taxon>
    </lineage>
</organism>
<dbReference type="AlphaFoldDB" id="A0A6P1TKW8"/>
<dbReference type="Proteomes" id="UP000464314">
    <property type="component" value="Chromosome"/>
</dbReference>
<dbReference type="EMBL" id="CP048000">
    <property type="protein sequence ID" value="QHQ60937.1"/>
    <property type="molecule type" value="Genomic_DNA"/>
</dbReference>
<proteinExistence type="predicted"/>